<protein>
    <submittedName>
        <fullName evidence="1">Uncharacterized protein</fullName>
    </submittedName>
</protein>
<reference evidence="1 2" key="1">
    <citation type="submission" date="2013-01" db="EMBL/GenBank/DDBJ databases">
        <authorList>
            <person name="Harkins D.M."/>
            <person name="Durkin A.S."/>
            <person name="Brinkac L.M."/>
            <person name="Haft D.H."/>
            <person name="Selengut J.D."/>
            <person name="Sanka R."/>
            <person name="DePew J."/>
            <person name="Purushe J."/>
            <person name="Picardeau M."/>
            <person name="Werts C."/>
            <person name="Goarant C."/>
            <person name="Vinetz J.M."/>
            <person name="Sutton G.G."/>
            <person name="Nierman W.C."/>
            <person name="Fouts D.E."/>
        </authorList>
    </citation>
    <scope>NUCLEOTIDE SEQUENCE [LARGE SCALE GENOMIC DNA]</scope>
    <source>
        <strain evidence="1 2">200701872</strain>
    </source>
</reference>
<organism evidence="1 2">
    <name type="scientific">Leptospira interrogans serovar Pyrogenes str. 200701872</name>
    <dbReference type="NCBI Taxonomy" id="1193029"/>
    <lineage>
        <taxon>Bacteria</taxon>
        <taxon>Pseudomonadati</taxon>
        <taxon>Spirochaetota</taxon>
        <taxon>Spirochaetia</taxon>
        <taxon>Leptospirales</taxon>
        <taxon>Leptospiraceae</taxon>
        <taxon>Leptospira</taxon>
    </lineage>
</organism>
<evidence type="ECO:0000313" key="2">
    <source>
        <dbReference type="Proteomes" id="UP000012117"/>
    </source>
</evidence>
<proteinExistence type="predicted"/>
<evidence type="ECO:0000313" key="1">
    <source>
        <dbReference type="EMBL" id="EMP05146.1"/>
    </source>
</evidence>
<dbReference type="EMBL" id="AKWN02000459">
    <property type="protein sequence ID" value="EMP05146.1"/>
    <property type="molecule type" value="Genomic_DNA"/>
</dbReference>
<sequence>MKLAFEQLKVQYGFTMFRLKSEWNSTGLSSASTVEQTPVKYMKDSFFRTPETKCDPNPQETFKKKNVIEAPNPEIMSKEEYKKSFVRNRFQIIFPVRKKNLIRIL</sequence>
<comment type="caution">
    <text evidence="1">The sequence shown here is derived from an EMBL/GenBank/DDBJ whole genome shotgun (WGS) entry which is preliminary data.</text>
</comment>
<gene>
    <name evidence="1" type="ORF">LEP1GSC124_1979</name>
</gene>
<name>M6ZGC7_LEPIR</name>
<dbReference type="BioCyc" id="LINT1193029:G11R4-4002-MONOMER"/>
<dbReference type="AlphaFoldDB" id="M6ZGC7"/>
<dbReference type="Proteomes" id="UP000012117">
    <property type="component" value="Unassembled WGS sequence"/>
</dbReference>
<accession>M6ZGC7</accession>